<keyword evidence="6 11" id="KW-0460">Magnesium</keyword>
<feature type="binding site" evidence="11">
    <location>
        <position position="371"/>
    </location>
    <ligand>
        <name>thiamine diphosphate</name>
        <dbReference type="ChEBI" id="CHEBI:58937"/>
    </ligand>
</feature>
<evidence type="ECO:0000313" key="14">
    <source>
        <dbReference type="Proteomes" id="UP000189818"/>
    </source>
</evidence>
<keyword evidence="5 11" id="KW-0479">Metal-binding</keyword>
<evidence type="ECO:0000259" key="12">
    <source>
        <dbReference type="SMART" id="SM00861"/>
    </source>
</evidence>
<comment type="cofactor">
    <cofactor evidence="11">
        <name>thiamine diphosphate</name>
        <dbReference type="ChEBI" id="CHEBI:58937"/>
    </cofactor>
    <text evidence="11">Binds 1 thiamine pyrophosphate per subunit.</text>
</comment>
<keyword evidence="4 11" id="KW-0808">Transferase</keyword>
<comment type="cofactor">
    <cofactor evidence="11">
        <name>Mg(2+)</name>
        <dbReference type="ChEBI" id="CHEBI:18420"/>
    </cofactor>
    <text evidence="11">Binds 1 Mg(2+) ion per subunit.</text>
</comment>
<evidence type="ECO:0000256" key="4">
    <source>
        <dbReference type="ARBA" id="ARBA00022679"/>
    </source>
</evidence>
<evidence type="ECO:0000256" key="11">
    <source>
        <dbReference type="HAMAP-Rule" id="MF_00315"/>
    </source>
</evidence>
<dbReference type="SUPFAM" id="SSF52922">
    <property type="entry name" value="TK C-terminal domain-like"/>
    <property type="match status" value="1"/>
</dbReference>
<dbReference type="CDD" id="cd07033">
    <property type="entry name" value="TPP_PYR_DXS_TK_like"/>
    <property type="match status" value="1"/>
</dbReference>
<feature type="binding site" evidence="11">
    <location>
        <position position="79"/>
    </location>
    <ligand>
        <name>thiamine diphosphate</name>
        <dbReference type="ChEBI" id="CHEBI:58937"/>
    </ligand>
</feature>
<comment type="pathway">
    <text evidence="1 11">Metabolic intermediate biosynthesis; 1-deoxy-D-xylulose 5-phosphate biosynthesis; 1-deoxy-D-xylulose 5-phosphate from D-glyceraldehyde 3-phosphate and pyruvate: step 1/1.</text>
</comment>
<comment type="subunit">
    <text evidence="3 11">Homodimer.</text>
</comment>
<keyword evidence="8 11" id="KW-0786">Thiamine pyrophosphate</keyword>
<dbReference type="InterPro" id="IPR009014">
    <property type="entry name" value="Transketo_C/PFOR_II"/>
</dbReference>
<feature type="binding site" evidence="11">
    <location>
        <position position="180"/>
    </location>
    <ligand>
        <name>thiamine diphosphate</name>
        <dbReference type="ChEBI" id="CHEBI:58937"/>
    </ligand>
</feature>
<dbReference type="GO" id="GO:0000287">
    <property type="term" value="F:magnesium ion binding"/>
    <property type="evidence" value="ECO:0007669"/>
    <property type="project" value="UniProtKB-UniRule"/>
</dbReference>
<dbReference type="EC" id="2.2.1.7" evidence="11"/>
<dbReference type="EMBL" id="FUYM01000012">
    <property type="protein sequence ID" value="SKC03745.1"/>
    <property type="molecule type" value="Genomic_DNA"/>
</dbReference>
<comment type="function">
    <text evidence="10 11">Catalyzes the acyloin condensation reaction between C atoms 2 and 3 of pyruvate and glyceraldehyde 3-phosphate to yield 1-deoxy-D-xylulose-5-phosphate (DXP).</text>
</comment>
<dbReference type="Pfam" id="PF13292">
    <property type="entry name" value="DXP_synthase_N"/>
    <property type="match status" value="1"/>
</dbReference>
<dbReference type="PROSITE" id="PS00801">
    <property type="entry name" value="TRANSKETOLASE_1"/>
    <property type="match status" value="1"/>
</dbReference>
<dbReference type="GO" id="GO:0008661">
    <property type="term" value="F:1-deoxy-D-xylulose-5-phosphate synthase activity"/>
    <property type="evidence" value="ECO:0007669"/>
    <property type="project" value="UniProtKB-UniRule"/>
</dbReference>
<gene>
    <name evidence="11" type="primary">dxs</name>
    <name evidence="13" type="ORF">SAMN06295920_11234</name>
</gene>
<dbReference type="UniPathway" id="UPA00064">
    <property type="reaction ID" value="UER00091"/>
</dbReference>
<proteinExistence type="inferred from homology"/>
<evidence type="ECO:0000256" key="1">
    <source>
        <dbReference type="ARBA" id="ARBA00004980"/>
    </source>
</evidence>
<dbReference type="Gene3D" id="3.40.50.920">
    <property type="match status" value="1"/>
</dbReference>
<comment type="catalytic activity">
    <reaction evidence="11">
        <text>D-glyceraldehyde 3-phosphate + pyruvate + H(+) = 1-deoxy-D-xylulose 5-phosphate + CO2</text>
        <dbReference type="Rhea" id="RHEA:12605"/>
        <dbReference type="ChEBI" id="CHEBI:15361"/>
        <dbReference type="ChEBI" id="CHEBI:15378"/>
        <dbReference type="ChEBI" id="CHEBI:16526"/>
        <dbReference type="ChEBI" id="CHEBI:57792"/>
        <dbReference type="ChEBI" id="CHEBI:59776"/>
        <dbReference type="EC" id="2.2.1.7"/>
    </reaction>
</comment>
<evidence type="ECO:0000256" key="8">
    <source>
        <dbReference type="ARBA" id="ARBA00023052"/>
    </source>
</evidence>
<keyword evidence="7 11" id="KW-0784">Thiamine biosynthesis</keyword>
<dbReference type="STRING" id="439228.SAMN06295920_11234"/>
<dbReference type="SMART" id="SM00861">
    <property type="entry name" value="Transket_pyr"/>
    <property type="match status" value="1"/>
</dbReference>
<dbReference type="Pfam" id="PF02779">
    <property type="entry name" value="Transket_pyr"/>
    <property type="match status" value="1"/>
</dbReference>
<dbReference type="HAMAP" id="MF_00315">
    <property type="entry name" value="DXP_synth"/>
    <property type="match status" value="1"/>
</dbReference>
<organism evidence="13 14">
    <name type="scientific">Rhizorhabdus histidinilytica</name>
    <dbReference type="NCBI Taxonomy" id="439228"/>
    <lineage>
        <taxon>Bacteria</taxon>
        <taxon>Pseudomonadati</taxon>
        <taxon>Pseudomonadota</taxon>
        <taxon>Alphaproteobacteria</taxon>
        <taxon>Sphingomonadales</taxon>
        <taxon>Sphingomonadaceae</taxon>
        <taxon>Rhizorhabdus</taxon>
    </lineage>
</organism>
<feature type="binding site" evidence="11">
    <location>
        <begin position="152"/>
        <end position="153"/>
    </location>
    <ligand>
        <name>thiamine diphosphate</name>
        <dbReference type="ChEBI" id="CHEBI:58937"/>
    </ligand>
</feature>
<evidence type="ECO:0000256" key="6">
    <source>
        <dbReference type="ARBA" id="ARBA00022842"/>
    </source>
</evidence>
<comment type="similarity">
    <text evidence="2 11">Belongs to the transketolase family. DXPS subfamily.</text>
</comment>
<dbReference type="InterPro" id="IPR005475">
    <property type="entry name" value="Transketolase-like_Pyr-bd"/>
</dbReference>
<sequence length="639" mass="67857">MNDRPVTPLLDTVSTPEDLRRLKPADLRQLADELRAEMISAVSVTGGHLGAGLGVVELTVALHYVFDTPRDVLIWDVGHQAYPHKILTGRRDRIRTLRQGGGLSGFTKRSESEYDPFGAAHSSTSISAALGFAVANKLANKDGRAIAVIGDGAMSAGMAYEAMNNAKQAGNRLIVILNDNDMSIAPPVGALSAYLAKIVSSRPFLSMRGFAKRVAQKLPRPIHDFAKRSEEYARGMATGGTLFEELGFYYVGPVDGHNLDHLLPVLENVRDGDHGPILIHVVTNKGKGYAPAEAAADKYHGVQKFDVVSGVQAKAPPGPPSYTGVFADALVAEAKRDDRICAITAAMPSGTGLDKFGKAFPERSFDVGIAEQHAVTFAAGLAAQGYRPFCAIYSTFLQRAYDQVVHDVAIQNLPVRFAIDRAGLVGADGSTHAGSFDVTYLATLPNMVVMAAADEAELVHMVHTAAVHDSGPIALRYPRGNGVGIALPAAPERLEIGKGRIVREGKTVAILSLGTRLGEAQRAADQLDALGLSTTVADLRFAKPLDEAMIQTLLTSHEVAVTIEEGAIGGLGAHVLTLASDLGLIDGGLKLRTMRLPDAFQEHDKPEKQYAEAGLDAESIVATVLAALHRNSKGLEESA</sequence>
<evidence type="ECO:0000313" key="13">
    <source>
        <dbReference type="EMBL" id="SKC03745.1"/>
    </source>
</evidence>
<dbReference type="AlphaFoldDB" id="A0A1T5G5M0"/>
<feature type="binding site" evidence="11">
    <location>
        <position position="180"/>
    </location>
    <ligand>
        <name>Mg(2+)</name>
        <dbReference type="ChEBI" id="CHEBI:18420"/>
    </ligand>
</feature>
<dbReference type="GO" id="GO:0016114">
    <property type="term" value="P:terpenoid biosynthetic process"/>
    <property type="evidence" value="ECO:0007669"/>
    <property type="project" value="UniProtKB-UniRule"/>
</dbReference>
<dbReference type="CDD" id="cd02007">
    <property type="entry name" value="TPP_DXS"/>
    <property type="match status" value="1"/>
</dbReference>
<dbReference type="InterPro" id="IPR029061">
    <property type="entry name" value="THDP-binding"/>
</dbReference>
<evidence type="ECO:0000256" key="3">
    <source>
        <dbReference type="ARBA" id="ARBA00011738"/>
    </source>
</evidence>
<dbReference type="GO" id="GO:0019288">
    <property type="term" value="P:isopentenyl diphosphate biosynthetic process, methylerythritol 4-phosphate pathway"/>
    <property type="evidence" value="ECO:0007669"/>
    <property type="project" value="UniProtKB-ARBA"/>
</dbReference>
<dbReference type="GO" id="GO:0030976">
    <property type="term" value="F:thiamine pyrophosphate binding"/>
    <property type="evidence" value="ECO:0007669"/>
    <property type="project" value="UniProtKB-UniRule"/>
</dbReference>
<dbReference type="GO" id="GO:0009228">
    <property type="term" value="P:thiamine biosynthetic process"/>
    <property type="evidence" value="ECO:0007669"/>
    <property type="project" value="UniProtKB-UniRule"/>
</dbReference>
<dbReference type="InterPro" id="IPR049557">
    <property type="entry name" value="Transketolase_CS"/>
</dbReference>
<dbReference type="PANTHER" id="PTHR43322">
    <property type="entry name" value="1-D-DEOXYXYLULOSE 5-PHOSPHATE SYNTHASE-RELATED"/>
    <property type="match status" value="1"/>
</dbReference>
<dbReference type="Proteomes" id="UP000189818">
    <property type="component" value="Unassembled WGS sequence"/>
</dbReference>
<dbReference type="InterPro" id="IPR005477">
    <property type="entry name" value="Dxylulose-5-P_synthase"/>
</dbReference>
<feature type="binding site" evidence="11">
    <location>
        <position position="151"/>
    </location>
    <ligand>
        <name>Mg(2+)</name>
        <dbReference type="ChEBI" id="CHEBI:18420"/>
    </ligand>
</feature>
<dbReference type="OrthoDB" id="9803371at2"/>
<keyword evidence="14" id="KW-1185">Reference proteome</keyword>
<protein>
    <recommendedName>
        <fullName evidence="11">1-deoxy-D-xylulose-5-phosphate synthase</fullName>
        <ecNumber evidence="11">2.2.1.7</ecNumber>
    </recommendedName>
    <alternativeName>
        <fullName evidence="11">1-deoxyxylulose-5-phosphate synthase</fullName>
        <shortName evidence="11">DXP synthase</shortName>
        <shortName evidence="11">DXPS</shortName>
    </alternativeName>
</protein>
<dbReference type="FunFam" id="3.40.50.920:FF:000002">
    <property type="entry name" value="1-deoxy-D-xylulose-5-phosphate synthase"/>
    <property type="match status" value="1"/>
</dbReference>
<dbReference type="InterPro" id="IPR033248">
    <property type="entry name" value="Transketolase_C"/>
</dbReference>
<dbReference type="FunFam" id="3.40.50.970:FF:000005">
    <property type="entry name" value="1-deoxy-D-xylulose-5-phosphate synthase"/>
    <property type="match status" value="1"/>
</dbReference>
<keyword evidence="9 11" id="KW-0414">Isoprene biosynthesis</keyword>
<reference evidence="14" key="1">
    <citation type="submission" date="2017-02" db="EMBL/GenBank/DDBJ databases">
        <authorList>
            <person name="Varghese N."/>
            <person name="Submissions S."/>
        </authorList>
    </citation>
    <scope>NUCLEOTIDE SEQUENCE [LARGE SCALE GENOMIC DNA]</scope>
    <source>
        <strain evidence="14">UM2</strain>
    </source>
</reference>
<feature type="binding site" evidence="11">
    <location>
        <position position="289"/>
    </location>
    <ligand>
        <name>thiamine diphosphate</name>
        <dbReference type="ChEBI" id="CHEBI:58937"/>
    </ligand>
</feature>
<dbReference type="NCBIfam" id="NF003933">
    <property type="entry name" value="PRK05444.2-2"/>
    <property type="match status" value="1"/>
</dbReference>
<feature type="domain" description="Transketolase-like pyrimidine-binding" evidence="12">
    <location>
        <begin position="320"/>
        <end position="485"/>
    </location>
</feature>
<dbReference type="RefSeq" id="WP_079650249.1">
    <property type="nucleotide sequence ID" value="NZ_FUYM01000012.1"/>
</dbReference>
<feature type="binding site" evidence="11">
    <location>
        <begin position="120"/>
        <end position="122"/>
    </location>
    <ligand>
        <name>thiamine diphosphate</name>
        <dbReference type="ChEBI" id="CHEBI:58937"/>
    </ligand>
</feature>
<name>A0A1T5G5M0_9SPHN</name>
<dbReference type="PANTHER" id="PTHR43322:SF5">
    <property type="entry name" value="1-DEOXY-D-XYLULOSE-5-PHOSPHATE SYNTHASE, CHLOROPLASTIC"/>
    <property type="match status" value="1"/>
</dbReference>
<accession>A0A1T5G5M0</accession>
<evidence type="ECO:0000256" key="9">
    <source>
        <dbReference type="ARBA" id="ARBA00023229"/>
    </source>
</evidence>
<dbReference type="SUPFAM" id="SSF52518">
    <property type="entry name" value="Thiamin diphosphate-binding fold (THDP-binding)"/>
    <property type="match status" value="2"/>
</dbReference>
<evidence type="ECO:0000256" key="5">
    <source>
        <dbReference type="ARBA" id="ARBA00022723"/>
    </source>
</evidence>
<dbReference type="Pfam" id="PF02780">
    <property type="entry name" value="Transketolase_C"/>
    <property type="match status" value="1"/>
</dbReference>
<dbReference type="NCBIfam" id="TIGR00204">
    <property type="entry name" value="dxs"/>
    <property type="match status" value="1"/>
</dbReference>
<evidence type="ECO:0000256" key="7">
    <source>
        <dbReference type="ARBA" id="ARBA00022977"/>
    </source>
</evidence>
<dbReference type="Gene3D" id="3.40.50.970">
    <property type="match status" value="2"/>
</dbReference>
<evidence type="ECO:0000256" key="2">
    <source>
        <dbReference type="ARBA" id="ARBA00011081"/>
    </source>
</evidence>
<evidence type="ECO:0000256" key="10">
    <source>
        <dbReference type="ARBA" id="ARBA00055605"/>
    </source>
</evidence>